<dbReference type="EMBL" id="JAGTAR010000037">
    <property type="protein sequence ID" value="MBR8537666.1"/>
    <property type="molecule type" value="Genomic_DNA"/>
</dbReference>
<dbReference type="AlphaFoldDB" id="A0A941F6J5"/>
<evidence type="ECO:0000313" key="2">
    <source>
        <dbReference type="EMBL" id="MBR8537666.1"/>
    </source>
</evidence>
<dbReference type="RefSeq" id="WP_212192691.1">
    <property type="nucleotide sequence ID" value="NZ_JAGTAR010000037.1"/>
</dbReference>
<comment type="caution">
    <text evidence="2">The sequence shown here is derived from an EMBL/GenBank/DDBJ whole genome shotgun (WGS) entry which is preliminary data.</text>
</comment>
<gene>
    <name evidence="2" type="ORF">KDU71_19000</name>
</gene>
<dbReference type="PROSITE" id="PS51257">
    <property type="entry name" value="PROKAR_LIPOPROTEIN"/>
    <property type="match status" value="1"/>
</dbReference>
<name>A0A941F6J5_9BACT</name>
<dbReference type="Proteomes" id="UP000679220">
    <property type="component" value="Unassembled WGS sequence"/>
</dbReference>
<keyword evidence="1" id="KW-0732">Signal</keyword>
<evidence type="ECO:0000313" key="3">
    <source>
        <dbReference type="Proteomes" id="UP000679220"/>
    </source>
</evidence>
<protein>
    <recommendedName>
        <fullName evidence="4">DUF4382 domain-containing protein</fullName>
    </recommendedName>
</protein>
<reference evidence="2" key="2">
    <citation type="submission" date="2021-04" db="EMBL/GenBank/DDBJ databases">
        <authorList>
            <person name="Zhang T."/>
            <person name="Zhang Y."/>
            <person name="Lu D."/>
            <person name="Zuo D."/>
            <person name="Du Z."/>
        </authorList>
    </citation>
    <scope>NUCLEOTIDE SEQUENCE</scope>
    <source>
        <strain evidence="2">JR1</strain>
    </source>
</reference>
<organism evidence="2 3">
    <name type="scientific">Carboxylicivirga sediminis</name>
    <dbReference type="NCBI Taxonomy" id="2006564"/>
    <lineage>
        <taxon>Bacteria</taxon>
        <taxon>Pseudomonadati</taxon>
        <taxon>Bacteroidota</taxon>
        <taxon>Bacteroidia</taxon>
        <taxon>Marinilabiliales</taxon>
        <taxon>Marinilabiliaceae</taxon>
        <taxon>Carboxylicivirga</taxon>
    </lineage>
</organism>
<keyword evidence="3" id="KW-1185">Reference proteome</keyword>
<feature type="chain" id="PRO_5036760713" description="DUF4382 domain-containing protein" evidence="1">
    <location>
        <begin position="21"/>
        <end position="226"/>
    </location>
</feature>
<reference evidence="2" key="1">
    <citation type="journal article" date="2018" name="Int. J. Syst. Evol. Microbiol.">
        <title>Carboxylicivirga sediminis sp. nov., isolated from coastal sediment.</title>
        <authorList>
            <person name="Wang F.Q."/>
            <person name="Ren L.H."/>
            <person name="Zou R.J."/>
            <person name="Sun Y.Z."/>
            <person name="Liu X.J."/>
            <person name="Jiang F."/>
            <person name="Liu L.J."/>
        </authorList>
    </citation>
    <scope>NUCLEOTIDE SEQUENCE</scope>
    <source>
        <strain evidence="2">JR1</strain>
    </source>
</reference>
<feature type="signal peptide" evidence="1">
    <location>
        <begin position="1"/>
        <end position="20"/>
    </location>
</feature>
<accession>A0A941F6J5</accession>
<proteinExistence type="predicted"/>
<evidence type="ECO:0000256" key="1">
    <source>
        <dbReference type="SAM" id="SignalP"/>
    </source>
</evidence>
<sequence>MKNNFINLSVLALLTLGVLACSDDDNQSPESKNATLLMKSSAVNLKTAYEITFAEATIHVEEVEFESLEIDGDDFDVDFEGPFAIDLLTGISQPKIPTAYLLPGKYEEVEVELDDDVSPNIQVAGSQYIDDENSIDFVFMADEDIDFEAEAEAEDVGQAYLFEVIEGENINIVMEFKLNEWFKSVEFSSGIANEDGIVVVSKTENEQLYQQIIRNIEQSKLLVYAD</sequence>
<evidence type="ECO:0008006" key="4">
    <source>
        <dbReference type="Google" id="ProtNLM"/>
    </source>
</evidence>